<dbReference type="SUPFAM" id="SSF46689">
    <property type="entry name" value="Homeodomain-like"/>
    <property type="match status" value="1"/>
</dbReference>
<gene>
    <name evidence="2" type="ORF">CWS01_09205</name>
</gene>
<sequence length="164" mass="18520">MPKKHELAVNDYLRGSTAKEIALKYGVAVGTVKSWKARYKWTEKNATAPEATGENETLNTEYQEAREIILDSLVDQLIANDINLPHYRDLVEDYMALWDIKNNLIADIRERGVAVVWTNGKQSGKKKNDSVNELNKTNKQMLTLLSELGLKAANLEKDDTIEDA</sequence>
<protein>
    <submittedName>
        <fullName evidence="2">RNA polymerase subunit sigma-70</fullName>
    </submittedName>
</protein>
<dbReference type="InterPro" id="IPR009057">
    <property type="entry name" value="Homeodomain-like_sf"/>
</dbReference>
<dbReference type="Pfam" id="PF05119">
    <property type="entry name" value="Terminase_4"/>
    <property type="match status" value="1"/>
</dbReference>
<feature type="domain" description="Terminase ATPase subunit N-terminal" evidence="1">
    <location>
        <begin position="12"/>
        <end position="43"/>
    </location>
</feature>
<dbReference type="OrthoDB" id="2192520at2"/>
<name>A0A2N0Z3D1_9BACI</name>
<keyword evidence="3" id="KW-1185">Reference proteome</keyword>
<dbReference type="RefSeq" id="WP_101176974.1">
    <property type="nucleotide sequence ID" value="NZ_PISE01000017.1"/>
</dbReference>
<organism evidence="2 3">
    <name type="scientific">Niallia nealsonii</name>
    <dbReference type="NCBI Taxonomy" id="115979"/>
    <lineage>
        <taxon>Bacteria</taxon>
        <taxon>Bacillati</taxon>
        <taxon>Bacillota</taxon>
        <taxon>Bacilli</taxon>
        <taxon>Bacillales</taxon>
        <taxon>Bacillaceae</taxon>
        <taxon>Niallia</taxon>
    </lineage>
</organism>
<evidence type="ECO:0000259" key="1">
    <source>
        <dbReference type="Pfam" id="PF06056"/>
    </source>
</evidence>
<accession>A0A2N0Z3D1</accession>
<dbReference type="Pfam" id="PF06056">
    <property type="entry name" value="Terminase_5"/>
    <property type="match status" value="1"/>
</dbReference>
<evidence type="ECO:0000313" key="2">
    <source>
        <dbReference type="EMBL" id="PKG24010.1"/>
    </source>
</evidence>
<dbReference type="AlphaFoldDB" id="A0A2N0Z3D1"/>
<dbReference type="EMBL" id="PISE01000017">
    <property type="protein sequence ID" value="PKG24010.1"/>
    <property type="molecule type" value="Genomic_DNA"/>
</dbReference>
<comment type="caution">
    <text evidence="2">The sequence shown here is derived from an EMBL/GenBank/DDBJ whole genome shotgun (WGS) entry which is preliminary data.</text>
</comment>
<evidence type="ECO:0000313" key="3">
    <source>
        <dbReference type="Proteomes" id="UP000233375"/>
    </source>
</evidence>
<dbReference type="InterPro" id="IPR006448">
    <property type="entry name" value="Phage_term_ssu_P27"/>
</dbReference>
<reference evidence="2 3" key="1">
    <citation type="journal article" date="2003" name="Int. J. Syst. Evol. Microbiol.">
        <title>Bacillus nealsonii sp. nov., isolated from a spacecraft-assembly facility, whose spores are gamma-radiation resistant.</title>
        <authorList>
            <person name="Venkateswaran K."/>
            <person name="Kempf M."/>
            <person name="Chen F."/>
            <person name="Satomi M."/>
            <person name="Nicholson W."/>
            <person name="Kern R."/>
        </authorList>
    </citation>
    <scope>NUCLEOTIDE SEQUENCE [LARGE SCALE GENOMIC DNA]</scope>
    <source>
        <strain evidence="2 3">FO-92</strain>
    </source>
</reference>
<dbReference type="Proteomes" id="UP000233375">
    <property type="component" value="Unassembled WGS sequence"/>
</dbReference>
<proteinExistence type="predicted"/>
<dbReference type="InterPro" id="IPR010332">
    <property type="entry name" value="ATPase_terminase-su_N"/>
</dbReference>